<feature type="binding site" evidence="8">
    <location>
        <position position="243"/>
    </location>
    <ligand>
        <name>substrate</name>
    </ligand>
</feature>
<keyword evidence="3 8" id="KW-0808">Transferase</keyword>
<dbReference type="Gene3D" id="3.40.50.460">
    <property type="entry name" value="Phosphofructokinase domain"/>
    <property type="match status" value="1"/>
</dbReference>
<keyword evidence="6 8" id="KW-0460">Magnesium</keyword>
<protein>
    <recommendedName>
        <fullName evidence="8">Pyrophosphate--fructose 6-phosphate 1-phosphotransferase</fullName>
        <ecNumber evidence="8">2.7.1.90</ecNumber>
    </recommendedName>
    <alternativeName>
        <fullName evidence="8">6-phosphofructokinase, pyrophosphate dependent</fullName>
    </alternativeName>
    <alternativeName>
        <fullName evidence="8">PPi-dependent phosphofructokinase</fullName>
        <shortName evidence="8">PPi-PFK</shortName>
    </alternativeName>
    <alternativeName>
        <fullName evidence="8">Pyrophosphate-dependent 6-phosphofructose-1-kinase</fullName>
    </alternativeName>
</protein>
<comment type="catalytic activity">
    <reaction evidence="7 8">
        <text>beta-D-fructose 6-phosphate + diphosphate = beta-D-fructose 1,6-bisphosphate + phosphate + H(+)</text>
        <dbReference type="Rhea" id="RHEA:13613"/>
        <dbReference type="ChEBI" id="CHEBI:15378"/>
        <dbReference type="ChEBI" id="CHEBI:32966"/>
        <dbReference type="ChEBI" id="CHEBI:33019"/>
        <dbReference type="ChEBI" id="CHEBI:43474"/>
        <dbReference type="ChEBI" id="CHEBI:57634"/>
        <dbReference type="EC" id="2.7.1.90"/>
    </reaction>
</comment>
<dbReference type="SUPFAM" id="SSF53784">
    <property type="entry name" value="Phosphofructokinase"/>
    <property type="match status" value="1"/>
</dbReference>
<dbReference type="HAMAP" id="MF_01978">
    <property type="entry name" value="Phosphofructokinase_II_B2"/>
    <property type="match status" value="1"/>
</dbReference>
<dbReference type="GO" id="GO:0005737">
    <property type="term" value="C:cytoplasm"/>
    <property type="evidence" value="ECO:0007669"/>
    <property type="project" value="UniProtKB-SubCell"/>
</dbReference>
<keyword evidence="8" id="KW-0963">Cytoplasm</keyword>
<feature type="site" description="Important for catalytic activity and substrate specificity; stabilizes the transition state when the phosphoryl donor is PPi; prevents ATP from binding by mimicking the alpha-phosphate group of ATP" evidence="8">
    <location>
        <position position="115"/>
    </location>
</feature>
<dbReference type="GO" id="GO:0047334">
    <property type="term" value="F:diphosphate-fructose-6-phosphate 1-phosphotransferase activity"/>
    <property type="evidence" value="ECO:0007669"/>
    <property type="project" value="UniProtKB-EC"/>
</dbReference>
<feature type="domain" description="Phosphofructokinase" evidence="9">
    <location>
        <begin position="9"/>
        <end position="319"/>
    </location>
</feature>
<dbReference type="GO" id="GO:0006002">
    <property type="term" value="P:fructose 6-phosphate metabolic process"/>
    <property type="evidence" value="ECO:0007669"/>
    <property type="project" value="InterPro"/>
</dbReference>
<evidence type="ECO:0000313" key="11">
    <source>
        <dbReference type="Proteomes" id="UP000604381"/>
    </source>
</evidence>
<comment type="function">
    <text evidence="2 8">Catalyzes the phosphorylation of D-fructose 6-phosphate, the first committing step of glycolysis. Uses inorganic phosphate (PPi) as phosphoryl donor instead of ATP like common ATP-dependent phosphofructokinases (ATP-PFKs), which renders the reaction reversible, and can thus function both in glycolysis and gluconeogenesis. Consistently, PPi-PFK can replace the enzymes of both the forward (ATP-PFK) and reverse (fructose-bisphosphatase (FBPase)) reactions.</text>
</comment>
<evidence type="ECO:0000259" key="9">
    <source>
        <dbReference type="Pfam" id="PF00365"/>
    </source>
</evidence>
<keyword evidence="4 8" id="KW-0479">Metal-binding</keyword>
<proteinExistence type="inferred from homology"/>
<dbReference type="EMBL" id="JADHEI010000033">
    <property type="protein sequence ID" value="MBF2735462.1"/>
    <property type="molecule type" value="Genomic_DNA"/>
</dbReference>
<evidence type="ECO:0000256" key="8">
    <source>
        <dbReference type="HAMAP-Rule" id="MF_01978"/>
    </source>
</evidence>
<evidence type="ECO:0000256" key="4">
    <source>
        <dbReference type="ARBA" id="ARBA00022723"/>
    </source>
</evidence>
<keyword evidence="11" id="KW-1185">Reference proteome</keyword>
<dbReference type="InterPro" id="IPR035966">
    <property type="entry name" value="PKF_sf"/>
</dbReference>
<dbReference type="InterPro" id="IPR000023">
    <property type="entry name" value="Phosphofructokinase_dom"/>
</dbReference>
<comment type="activity regulation">
    <text evidence="8">Non-allosteric.</text>
</comment>
<gene>
    <name evidence="8" type="primary">pfp</name>
    <name evidence="10" type="ORF">ISN26_05220</name>
</gene>
<evidence type="ECO:0000256" key="2">
    <source>
        <dbReference type="ARBA" id="ARBA00003138"/>
    </source>
</evidence>
<comment type="pathway">
    <text evidence="8">Carbohydrate degradation; glycolysis; D-glyceraldehyde 3-phosphate and glycerone phosphate from D-glucose: step 3/4.</text>
</comment>
<comment type="similarity">
    <text evidence="8">Belongs to the phosphofructokinase type A (PFKA) family. PPi-dependent PFK group II subfamily. Clade 'B2' sub-subfamily.</text>
</comment>
<dbReference type="PRINTS" id="PR00476">
    <property type="entry name" value="PHFRCTKINASE"/>
</dbReference>
<dbReference type="PIRSF" id="PIRSF036483">
    <property type="entry name" value="PFK_XF0274"/>
    <property type="match status" value="1"/>
</dbReference>
<dbReference type="AlphaFoldDB" id="A0A930UFI2"/>
<dbReference type="Proteomes" id="UP000604381">
    <property type="component" value="Unassembled WGS sequence"/>
</dbReference>
<comment type="subunit">
    <text evidence="8">Homodimer.</text>
</comment>
<comment type="caution">
    <text evidence="10">The sequence shown here is derived from an EMBL/GenBank/DDBJ whole genome shotgun (WGS) entry which is preliminary data.</text>
</comment>
<feature type="binding site" evidence="8">
    <location>
        <begin position="293"/>
        <end position="296"/>
    </location>
    <ligand>
        <name>substrate</name>
    </ligand>
</feature>
<dbReference type="InterPro" id="IPR050929">
    <property type="entry name" value="PFKA"/>
</dbReference>
<feature type="binding site" evidence="8">
    <location>
        <begin position="190"/>
        <end position="192"/>
    </location>
    <ligand>
        <name>substrate</name>
    </ligand>
</feature>
<reference evidence="10" key="1">
    <citation type="submission" date="2020-10" db="EMBL/GenBank/DDBJ databases">
        <title>An improved Amphimedon queenslandica hologenome assembly reveals how three proteobacterial symbionts can extend the metabolic phenotypic of their marine sponge host.</title>
        <authorList>
            <person name="Degnan B."/>
            <person name="Degnan S."/>
            <person name="Xiang X."/>
        </authorList>
    </citation>
    <scope>NUCLEOTIDE SEQUENCE</scope>
    <source>
        <strain evidence="10">AqS2</strain>
    </source>
</reference>
<dbReference type="GO" id="GO:0046872">
    <property type="term" value="F:metal ion binding"/>
    <property type="evidence" value="ECO:0007669"/>
    <property type="project" value="UniProtKB-KW"/>
</dbReference>
<feature type="binding site" evidence="8">
    <location>
        <position position="14"/>
    </location>
    <ligand>
        <name>diphosphate</name>
        <dbReference type="ChEBI" id="CHEBI:33019"/>
    </ligand>
</feature>
<feature type="site" description="Important for catalytic activity; stabilizes the transition state when the phosphoryl donor is PPi" evidence="8">
    <location>
        <position position="141"/>
    </location>
</feature>
<comment type="subcellular location">
    <subcellularLocation>
        <location evidence="8">Cytoplasm</location>
    </subcellularLocation>
</comment>
<dbReference type="Pfam" id="PF00365">
    <property type="entry name" value="PFK"/>
    <property type="match status" value="1"/>
</dbReference>
<organism evidence="10 11">
    <name type="scientific">Candidatus Amphirhobacter heronislandensis</name>
    <dbReference type="NCBI Taxonomy" id="1732024"/>
    <lineage>
        <taxon>Bacteria</taxon>
        <taxon>Pseudomonadati</taxon>
        <taxon>Pseudomonadota</taxon>
        <taxon>Gammaproteobacteria</taxon>
        <taxon>Candidatus Tethybacterales</taxon>
        <taxon>Candidatus Tethybacteraceae</taxon>
        <taxon>Candidatus Amphirhobacter</taxon>
    </lineage>
</organism>
<name>A0A930UFI2_9GAMM</name>
<comment type="cofactor">
    <cofactor evidence="1 8">
        <name>Mg(2+)</name>
        <dbReference type="ChEBI" id="CHEBI:18420"/>
    </cofactor>
</comment>
<feature type="binding site" evidence="8">
    <location>
        <begin position="142"/>
        <end position="144"/>
    </location>
    <ligand>
        <name>substrate</name>
    </ligand>
</feature>
<dbReference type="NCBIfam" id="NF010675">
    <property type="entry name" value="PRK14072.1"/>
    <property type="match status" value="1"/>
</dbReference>
<dbReference type="Gene3D" id="3.40.50.450">
    <property type="match status" value="1"/>
</dbReference>
<dbReference type="PANTHER" id="PTHR45770">
    <property type="entry name" value="ATP-DEPENDENT 6-PHOSPHOFRUCTOKINASE 1"/>
    <property type="match status" value="1"/>
</dbReference>
<dbReference type="EC" id="2.7.1.90" evidence="8"/>
<feature type="active site" description="Proton acceptor" evidence="8">
    <location>
        <position position="144"/>
    </location>
</feature>
<accession>A0A930UFI2</accession>
<feature type="binding site" evidence="8">
    <location>
        <position position="114"/>
    </location>
    <ligand>
        <name>Mg(2+)</name>
        <dbReference type="ChEBI" id="CHEBI:18420"/>
        <note>catalytic</note>
    </ligand>
</feature>
<dbReference type="GO" id="GO:0003872">
    <property type="term" value="F:6-phosphofructokinase activity"/>
    <property type="evidence" value="ECO:0007669"/>
    <property type="project" value="UniProtKB-UniRule"/>
</dbReference>
<evidence type="ECO:0000256" key="1">
    <source>
        <dbReference type="ARBA" id="ARBA00001946"/>
    </source>
</evidence>
<dbReference type="InterPro" id="IPR022953">
    <property type="entry name" value="ATP_PFK"/>
</dbReference>
<dbReference type="InterPro" id="IPR011404">
    <property type="entry name" value="PPi-PFK"/>
</dbReference>
<keyword evidence="5 8" id="KW-0418">Kinase</keyword>
<evidence type="ECO:0000256" key="5">
    <source>
        <dbReference type="ARBA" id="ARBA00022777"/>
    </source>
</evidence>
<evidence type="ECO:0000256" key="6">
    <source>
        <dbReference type="ARBA" id="ARBA00022842"/>
    </source>
</evidence>
<sequence length="415" mass="44532">MPDAPNLLYAQSGGVTSVINATAWGVATAAAASPKVGRVYAGRNGILGVLAEELIDVTAEDKREIAKLRHTPGGAFGSCRLKLTDPAKDSRSFERIAEVFKAHRIGYFLYNGGNDSQDTTNKVAEFCRARGVDVRCVGIPKTVDNDLAATDCCPGFGSVAKYVAATVAETALDVESMARTSTKLFILEVMGRHAGWIAAAGGLPYPAAGPVILALPEVPHKRFFAAVKAKIAKHGYCVVVASEGLADAKGRHLSERGTKDSFAHAQLGGVAAVLAERAKAKLGVKYHWALADYMQRAARHLSSQVDLDQAAKVGQAAVAYATAGKTQVMPAIVRTSDRPYRWTVKPVPLQEVANKERKLPKGYVTADGYYITAACRRYLQPLIAGEAPQPYRDGLPVHARLRRRAVRKKLPAFRV</sequence>
<evidence type="ECO:0000313" key="10">
    <source>
        <dbReference type="EMBL" id="MBF2735462.1"/>
    </source>
</evidence>
<evidence type="ECO:0000256" key="7">
    <source>
        <dbReference type="ARBA" id="ARBA00048072"/>
    </source>
</evidence>
<keyword evidence="8" id="KW-0324">Glycolysis</keyword>
<evidence type="ECO:0000256" key="3">
    <source>
        <dbReference type="ARBA" id="ARBA00022679"/>
    </source>
</evidence>